<organism evidence="1 2">
    <name type="scientific">Limisphaera ngatamarikiensis</name>
    <dbReference type="NCBI Taxonomy" id="1324935"/>
    <lineage>
        <taxon>Bacteria</taxon>
        <taxon>Pseudomonadati</taxon>
        <taxon>Verrucomicrobiota</taxon>
        <taxon>Verrucomicrobiia</taxon>
        <taxon>Limisphaerales</taxon>
        <taxon>Limisphaeraceae</taxon>
        <taxon>Limisphaera</taxon>
    </lineage>
</organism>
<gene>
    <name evidence="1" type="ORF">G4L39_11995</name>
</gene>
<reference evidence="1 2" key="1">
    <citation type="submission" date="2020-02" db="EMBL/GenBank/DDBJ databases">
        <title>Draft genome sequence of Limisphaera ngatamarikiensis NGM72.4T, a thermophilic Verrucomicrobia grouped in subdivision 3.</title>
        <authorList>
            <person name="Carere C.R."/>
            <person name="Steen J."/>
            <person name="Hugenholtz P."/>
            <person name="Stott M.B."/>
        </authorList>
    </citation>
    <scope>NUCLEOTIDE SEQUENCE [LARGE SCALE GENOMIC DNA]</scope>
    <source>
        <strain evidence="1 2">NGM72.4</strain>
    </source>
</reference>
<dbReference type="SUPFAM" id="SSF52540">
    <property type="entry name" value="P-loop containing nucleoside triphosphate hydrolases"/>
    <property type="match status" value="1"/>
</dbReference>
<keyword evidence="2" id="KW-1185">Reference proteome</keyword>
<sequence length="453" mass="52195">MNAGAPFISTSAPTRSLRPFLTAAFKAWQAAGIPFLVLRNHEQLPDSTSNDVDVLLLPDGLAEAERRLVAAARQAGYRLHHRVCFDPVSLFFHDPQTLHQVQVDLFQRLAWRGVPLMDVEAVLSRRMDRGLFAVPNPVDEAVLNLLIRLLYQGRVREKYREGIFFVASAEPQTLRERLSEILGARAAAWIADRVRAADWAAIESRAGHWRLCVLGRALRRRPLDCLRAWFSDMRRWGSRWWHPPGLLVVLLGPDGCGKSTVARMLLEAMRPTFQPDKSLLGHWKPEVFPLPHRARRAPTTRPHARPPRNWWCSWVVLLGHAVEYALGHQLVLRPILFRNGWVVMDRYHHDFFVDPKRYRLAPPPGCLLRWFRRLSEPDMVFVLDAPVEVLRQRKVEVTEEESHRQRNRYRQLAAELPNARVLDATQTPDRIVMQAVQAVLELLAQRLPDPYRA</sequence>
<dbReference type="RefSeq" id="WP_165108421.1">
    <property type="nucleotide sequence ID" value="NZ_JAAKYA010000079.1"/>
</dbReference>
<evidence type="ECO:0000313" key="2">
    <source>
        <dbReference type="Proteomes" id="UP000477311"/>
    </source>
</evidence>
<dbReference type="EMBL" id="JAAKYA010000079">
    <property type="protein sequence ID" value="NGO40108.1"/>
    <property type="molecule type" value="Genomic_DNA"/>
</dbReference>
<dbReference type="Proteomes" id="UP000477311">
    <property type="component" value="Unassembled WGS sequence"/>
</dbReference>
<protein>
    <recommendedName>
        <fullName evidence="3">Thymidylate kinase-like domain-containing protein</fullName>
    </recommendedName>
</protein>
<name>A0A6M1RJ64_9BACT</name>
<dbReference type="AlphaFoldDB" id="A0A6M1RJ64"/>
<evidence type="ECO:0000313" key="1">
    <source>
        <dbReference type="EMBL" id="NGO40108.1"/>
    </source>
</evidence>
<proteinExistence type="predicted"/>
<comment type="caution">
    <text evidence="1">The sequence shown here is derived from an EMBL/GenBank/DDBJ whole genome shotgun (WGS) entry which is preliminary data.</text>
</comment>
<dbReference type="Gene3D" id="3.40.50.300">
    <property type="entry name" value="P-loop containing nucleotide triphosphate hydrolases"/>
    <property type="match status" value="1"/>
</dbReference>
<evidence type="ECO:0008006" key="3">
    <source>
        <dbReference type="Google" id="ProtNLM"/>
    </source>
</evidence>
<dbReference type="InterPro" id="IPR027417">
    <property type="entry name" value="P-loop_NTPase"/>
</dbReference>
<accession>A0A6M1RJ64</accession>